<dbReference type="InterPro" id="IPR000560">
    <property type="entry name" value="His_Pase_clade-2"/>
</dbReference>
<dbReference type="InterPro" id="IPR029033">
    <property type="entry name" value="His_PPase_superfam"/>
</dbReference>
<dbReference type="CDD" id="cd07061">
    <property type="entry name" value="HP_HAP_like"/>
    <property type="match status" value="1"/>
</dbReference>
<evidence type="ECO:0000313" key="5">
    <source>
        <dbReference type="WBParaSite" id="PSAMB.scaffold6664size9024.g28881.t1"/>
    </source>
</evidence>
<dbReference type="PANTHER" id="PTHR11567">
    <property type="entry name" value="ACID PHOSPHATASE-RELATED"/>
    <property type="match status" value="1"/>
</dbReference>
<name>A0A914X767_9BILA</name>
<sequence length="397" mass="44783">MHTCIVALLLPILQLSQVGADELLFVQALWRHGDRSPTRTFPNDQYQVGQWPQGWGELSAIGMQQHFSLGTRIRARYNNISPNFINATYRPSEIYVRSTDVNRTLMSALSNLAGFYQTGVMGVTFPDSNSVPTWPSHWSPIPVHTVDDETDHIGNSSPFCPRMAQILNATEQSDIFKNITQQNQPLFDFLTNVTGMPISLASGISTLRSILFIEQTYNLTMPSWLNESIWNQMTNLTQIYDDFVFGIYPPVNTELIKLRGGSLLKAIVYQMELKINCTLNVMDMSPACQTQRARKYYVYSTHDTTLAALLTTFGDEHQVLGMLLPKYAASILVELWNTTSGPQVQILYHPAFEMPYYPITNLTTGCPSTSDFCPFPTFSNRSEPYMPVDINAECQAQ</sequence>
<evidence type="ECO:0000256" key="2">
    <source>
        <dbReference type="ARBA" id="ARBA00005375"/>
    </source>
</evidence>
<dbReference type="Proteomes" id="UP000887566">
    <property type="component" value="Unplaced"/>
</dbReference>
<dbReference type="InterPro" id="IPR033379">
    <property type="entry name" value="Acid_Pase_AS"/>
</dbReference>
<feature type="signal peptide" evidence="3">
    <location>
        <begin position="1"/>
        <end position="20"/>
    </location>
</feature>
<reference evidence="5" key="1">
    <citation type="submission" date="2022-11" db="UniProtKB">
        <authorList>
            <consortium name="WormBaseParasite"/>
        </authorList>
    </citation>
    <scope>IDENTIFICATION</scope>
</reference>
<evidence type="ECO:0000313" key="4">
    <source>
        <dbReference type="Proteomes" id="UP000887566"/>
    </source>
</evidence>
<dbReference type="GO" id="GO:0003993">
    <property type="term" value="F:acid phosphatase activity"/>
    <property type="evidence" value="ECO:0007669"/>
    <property type="project" value="UniProtKB-EC"/>
</dbReference>
<keyword evidence="3" id="KW-0732">Signal</keyword>
<proteinExistence type="inferred from homology"/>
<dbReference type="Gene3D" id="3.40.50.1240">
    <property type="entry name" value="Phosphoglycerate mutase-like"/>
    <property type="match status" value="1"/>
</dbReference>
<comment type="similarity">
    <text evidence="2">Belongs to the histidine acid phosphatase family.</text>
</comment>
<dbReference type="PROSITE" id="PS00616">
    <property type="entry name" value="HIS_ACID_PHOSPHAT_1"/>
    <property type="match status" value="1"/>
</dbReference>
<protein>
    <submittedName>
        <fullName evidence="5">Acid phosphatase</fullName>
    </submittedName>
</protein>
<feature type="chain" id="PRO_5037470964" evidence="3">
    <location>
        <begin position="21"/>
        <end position="397"/>
    </location>
</feature>
<keyword evidence="4" id="KW-1185">Reference proteome</keyword>
<accession>A0A914X767</accession>
<comment type="catalytic activity">
    <reaction evidence="1">
        <text>a phosphate monoester + H2O = an alcohol + phosphate</text>
        <dbReference type="Rhea" id="RHEA:15017"/>
        <dbReference type="ChEBI" id="CHEBI:15377"/>
        <dbReference type="ChEBI" id="CHEBI:30879"/>
        <dbReference type="ChEBI" id="CHEBI:43474"/>
        <dbReference type="ChEBI" id="CHEBI:67140"/>
        <dbReference type="EC" id="3.1.3.2"/>
    </reaction>
</comment>
<dbReference type="AlphaFoldDB" id="A0A914X767"/>
<dbReference type="WBParaSite" id="PSAMB.scaffold6664size9024.g28881.t1">
    <property type="protein sequence ID" value="PSAMB.scaffold6664size9024.g28881.t1"/>
    <property type="gene ID" value="PSAMB.scaffold6664size9024.g28881"/>
</dbReference>
<dbReference type="InterPro" id="IPR050645">
    <property type="entry name" value="Histidine_acid_phosphatase"/>
</dbReference>
<dbReference type="Pfam" id="PF00328">
    <property type="entry name" value="His_Phos_2"/>
    <property type="match status" value="1"/>
</dbReference>
<dbReference type="PANTHER" id="PTHR11567:SF198">
    <property type="entry name" value="HISTIDINE ACID PHOSPHATASE"/>
    <property type="match status" value="1"/>
</dbReference>
<organism evidence="4 5">
    <name type="scientific">Plectus sambesii</name>
    <dbReference type="NCBI Taxonomy" id="2011161"/>
    <lineage>
        <taxon>Eukaryota</taxon>
        <taxon>Metazoa</taxon>
        <taxon>Ecdysozoa</taxon>
        <taxon>Nematoda</taxon>
        <taxon>Chromadorea</taxon>
        <taxon>Plectida</taxon>
        <taxon>Plectina</taxon>
        <taxon>Plectoidea</taxon>
        <taxon>Plectidae</taxon>
        <taxon>Plectus</taxon>
    </lineage>
</organism>
<evidence type="ECO:0000256" key="1">
    <source>
        <dbReference type="ARBA" id="ARBA00000032"/>
    </source>
</evidence>
<evidence type="ECO:0000256" key="3">
    <source>
        <dbReference type="SAM" id="SignalP"/>
    </source>
</evidence>
<dbReference type="SUPFAM" id="SSF53254">
    <property type="entry name" value="Phosphoglycerate mutase-like"/>
    <property type="match status" value="1"/>
</dbReference>